<dbReference type="HAMAP" id="MF_00934">
    <property type="entry name" value="23SrRNA_methyltr_J"/>
    <property type="match status" value="1"/>
</dbReference>
<dbReference type="InterPro" id="IPR029063">
    <property type="entry name" value="SAM-dependent_MTases_sf"/>
</dbReference>
<feature type="site" description="Interaction with substrate rRNA" evidence="1">
    <location>
        <position position="3"/>
    </location>
</feature>
<keyword evidence="1" id="KW-0698">rRNA processing</keyword>
<reference evidence="2" key="1">
    <citation type="submission" date="2021-08" db="EMBL/GenBank/DDBJ databases">
        <title>Hoeflea bacterium WL0058 sp. nov., isolated from the sediment.</title>
        <authorList>
            <person name="Wang L."/>
            <person name="Zhang D."/>
        </authorList>
    </citation>
    <scope>NUCLEOTIDE SEQUENCE</scope>
    <source>
        <strain evidence="2">WL0058</strain>
    </source>
</reference>
<evidence type="ECO:0000313" key="3">
    <source>
        <dbReference type="Proteomes" id="UP001196509"/>
    </source>
</evidence>
<dbReference type="GO" id="GO:0070475">
    <property type="term" value="P:rRNA base methylation"/>
    <property type="evidence" value="ECO:0007669"/>
    <property type="project" value="UniProtKB-UniRule"/>
</dbReference>
<comment type="subunit">
    <text evidence="1">Monomer.</text>
</comment>
<keyword evidence="1" id="KW-0808">Transferase</keyword>
<dbReference type="GO" id="GO:0036307">
    <property type="term" value="F:23S rRNA (adenine(2030)-N(6))-methyltransferase activity"/>
    <property type="evidence" value="ECO:0007669"/>
    <property type="project" value="UniProtKB-UniRule"/>
</dbReference>
<feature type="active site" description="Proton acceptor" evidence="1">
    <location>
        <position position="166"/>
    </location>
</feature>
<dbReference type="GO" id="GO:0003723">
    <property type="term" value="F:RNA binding"/>
    <property type="evidence" value="ECO:0007669"/>
    <property type="project" value="UniProtKB-UniRule"/>
</dbReference>
<dbReference type="EMBL" id="JAICBX010000004">
    <property type="protein sequence ID" value="MBW8639655.1"/>
    <property type="molecule type" value="Genomic_DNA"/>
</dbReference>
<sequence>MNYRHIYHAGNFADVLKHSVLVRIILYLQRKDRAFRMIDTHAGPGLYDLGSEQAGKTDEWRSGIGRLLDFTFDRRMADLLSPYLSAVRKCNPDGEMTWYPGSPKLARLLLRQQDRLSAIELHPQDAKLLTRLFDGDFQVRVTQLDGWLALGSHVPPKEKRGLVLVDPPFEIPGEFDRMADGLARAHRRWPGGVYCLWYPVKQTAEIDAFHKKLKTLDIPKILCASMQVGNPKDHAGLAGSGLIVVNPPYVLEEELAVMLPALTRCLAQSEAASHELFWIASEAAMEF</sequence>
<gene>
    <name evidence="1" type="primary">rlmJ</name>
    <name evidence="2" type="ORF">K1W69_20850</name>
</gene>
<feature type="binding site" evidence="1">
    <location>
        <position position="18"/>
    </location>
    <ligand>
        <name>S-adenosyl-L-methionine</name>
        <dbReference type="ChEBI" id="CHEBI:59789"/>
    </ligand>
</feature>
<keyword evidence="1" id="KW-0949">S-adenosyl-L-methionine</keyword>
<protein>
    <recommendedName>
        <fullName evidence="1">Ribosomal RNA large subunit methyltransferase J</fullName>
        <ecNumber evidence="1">2.1.1.266</ecNumber>
    </recommendedName>
    <alternativeName>
        <fullName evidence="1">23S rRNA (adenine(2030)-N6)-methyltransferase</fullName>
    </alternativeName>
    <alternativeName>
        <fullName evidence="1">23S rRNA m6A2030 methyltransferase</fullName>
    </alternativeName>
</protein>
<evidence type="ECO:0000256" key="1">
    <source>
        <dbReference type="HAMAP-Rule" id="MF_00934"/>
    </source>
</evidence>
<keyword evidence="3" id="KW-1185">Reference proteome</keyword>
<dbReference type="InterPro" id="IPR007473">
    <property type="entry name" value="RlmJ"/>
</dbReference>
<dbReference type="PANTHER" id="PTHR37426:SF1">
    <property type="entry name" value="RIBOSOMAL RNA LARGE SUBUNIT METHYLTRANSFERASE J"/>
    <property type="match status" value="1"/>
</dbReference>
<comment type="function">
    <text evidence="1">Specifically methylates the adenine in position 2030 of 23S rRNA.</text>
</comment>
<dbReference type="AlphaFoldDB" id="A0AAE2ZRV6"/>
<organism evidence="2 3">
    <name type="scientific">Flavimaribacter sediminis</name>
    <dbReference type="NCBI Taxonomy" id="2865987"/>
    <lineage>
        <taxon>Bacteria</taxon>
        <taxon>Pseudomonadati</taxon>
        <taxon>Pseudomonadota</taxon>
        <taxon>Alphaproteobacteria</taxon>
        <taxon>Hyphomicrobiales</taxon>
        <taxon>Rhizobiaceae</taxon>
        <taxon>Flavimaribacter</taxon>
    </lineage>
</organism>
<keyword evidence="1" id="KW-0694">RNA-binding</keyword>
<dbReference type="Gene3D" id="3.40.50.150">
    <property type="entry name" value="Vaccinia Virus protein VP39"/>
    <property type="match status" value="1"/>
</dbReference>
<comment type="caution">
    <text evidence="2">The sequence shown here is derived from an EMBL/GenBank/DDBJ whole genome shotgun (WGS) entry which is preliminary data.</text>
</comment>
<dbReference type="GO" id="GO:0005829">
    <property type="term" value="C:cytosol"/>
    <property type="evidence" value="ECO:0007669"/>
    <property type="project" value="TreeGrafter"/>
</dbReference>
<feature type="binding site" evidence="1">
    <location>
        <position position="102"/>
    </location>
    <ligand>
        <name>S-adenosyl-L-methionine</name>
        <dbReference type="ChEBI" id="CHEBI:59789"/>
    </ligand>
</feature>
<feature type="binding site" evidence="1">
    <location>
        <position position="166"/>
    </location>
    <ligand>
        <name>S-adenosyl-L-methionine</name>
        <dbReference type="ChEBI" id="CHEBI:59789"/>
    </ligand>
</feature>
<feature type="binding site" evidence="1">
    <location>
        <position position="41"/>
    </location>
    <ligand>
        <name>S-adenosyl-L-methionine</name>
        <dbReference type="ChEBI" id="CHEBI:59789"/>
    </ligand>
</feature>
<dbReference type="InterPro" id="IPR002052">
    <property type="entry name" value="DNA_methylase_N6_adenine_CS"/>
</dbReference>
<comment type="catalytic activity">
    <reaction evidence="1">
        <text>adenosine(2030) in 23S rRNA + S-adenosyl-L-methionine = N(6)-methyladenosine(2030) in 23S rRNA + S-adenosyl-L-homocysteine + H(+)</text>
        <dbReference type="Rhea" id="RHEA:43736"/>
        <dbReference type="Rhea" id="RHEA-COMP:10668"/>
        <dbReference type="Rhea" id="RHEA-COMP:10669"/>
        <dbReference type="ChEBI" id="CHEBI:15378"/>
        <dbReference type="ChEBI" id="CHEBI:57856"/>
        <dbReference type="ChEBI" id="CHEBI:59789"/>
        <dbReference type="ChEBI" id="CHEBI:74411"/>
        <dbReference type="ChEBI" id="CHEBI:74449"/>
        <dbReference type="EC" id="2.1.1.266"/>
    </reaction>
</comment>
<proteinExistence type="inferred from homology"/>
<dbReference type="EC" id="2.1.1.266" evidence="1"/>
<dbReference type="RefSeq" id="WP_220230370.1">
    <property type="nucleotide sequence ID" value="NZ_JAICBX010000004.1"/>
</dbReference>
<dbReference type="Proteomes" id="UP001196509">
    <property type="component" value="Unassembled WGS sequence"/>
</dbReference>
<dbReference type="PANTHER" id="PTHR37426">
    <property type="entry name" value="RIBOSOMAL RNA LARGE SUBUNIT METHYLTRANSFERASE J"/>
    <property type="match status" value="1"/>
</dbReference>
<name>A0AAE2ZRV6_9HYPH</name>
<feature type="binding site" evidence="1">
    <location>
        <begin position="145"/>
        <end position="146"/>
    </location>
    <ligand>
        <name>S-adenosyl-L-methionine</name>
        <dbReference type="ChEBI" id="CHEBI:59789"/>
    </ligand>
</feature>
<comment type="similarity">
    <text evidence="1">Belongs to the RlmJ family.</text>
</comment>
<feature type="binding site" evidence="1">
    <location>
        <position position="120"/>
    </location>
    <ligand>
        <name>S-adenosyl-L-methionine</name>
        <dbReference type="ChEBI" id="CHEBI:59789"/>
    </ligand>
</feature>
<dbReference type="Pfam" id="PF04378">
    <property type="entry name" value="RsmJ"/>
    <property type="match status" value="1"/>
</dbReference>
<dbReference type="PROSITE" id="PS00092">
    <property type="entry name" value="N6_MTASE"/>
    <property type="match status" value="1"/>
</dbReference>
<keyword evidence="1" id="KW-0489">Methyltransferase</keyword>
<dbReference type="SUPFAM" id="SSF53335">
    <property type="entry name" value="S-adenosyl-L-methionine-dependent methyltransferases"/>
    <property type="match status" value="1"/>
</dbReference>
<evidence type="ECO:0000313" key="2">
    <source>
        <dbReference type="EMBL" id="MBW8639655.1"/>
    </source>
</evidence>
<accession>A0AAE2ZRV6</accession>